<dbReference type="EMBL" id="CAJVPW010008022">
    <property type="protein sequence ID" value="CAG8588577.1"/>
    <property type="molecule type" value="Genomic_DNA"/>
</dbReference>
<name>A0ACA9MK04_9GLOM</name>
<dbReference type="Proteomes" id="UP000789366">
    <property type="component" value="Unassembled WGS sequence"/>
</dbReference>
<keyword evidence="2" id="KW-1185">Reference proteome</keyword>
<organism evidence="1 2">
    <name type="scientific">Cetraspora pellucida</name>
    <dbReference type="NCBI Taxonomy" id="1433469"/>
    <lineage>
        <taxon>Eukaryota</taxon>
        <taxon>Fungi</taxon>
        <taxon>Fungi incertae sedis</taxon>
        <taxon>Mucoromycota</taxon>
        <taxon>Glomeromycotina</taxon>
        <taxon>Glomeromycetes</taxon>
        <taxon>Diversisporales</taxon>
        <taxon>Gigasporaceae</taxon>
        <taxon>Cetraspora</taxon>
    </lineage>
</organism>
<sequence length="431" mass="50089">MSRQHTEGPGKHRFTNDIIVLGTKPTNKHNTYSVCKACDDVLGRDEALKFSLTNKKNTIQNHLKRCTHFLAKLGSQEAVDAYCNRTDDEEENTSQVSKRHRNTDISDNDSMSDVTTSNNTSPPTKAISKKKTKKPSGSITNFTVRTITAKEKPTFERLLLPTTHELPLETSAYNSDDELGQTSTHSNELHLPLLQAFGGILKMWEENDDNNLSQHMILQLEQRWKQWEQPLLLLAFLLNPNIRDTWFNTNTENLNFTYLAQFISYYYKAWFGHRPTCILLEFEEYRKYRYPFDHATYEQFKGDVLKFWEFAFPSTKELGLLAANKSTHSQERIEPSELNDLAELGEDEQKNWLDDWEQMLEDEETARLEEEEAEREDDSCNLNNDLLSNYIHPAVDPKAKWDEIIVPVKNYHWNHWNTEKIWTSSGVLASS</sequence>
<comment type="caution">
    <text evidence="1">The sequence shown here is derived from an EMBL/GenBank/DDBJ whole genome shotgun (WGS) entry which is preliminary data.</text>
</comment>
<proteinExistence type="predicted"/>
<evidence type="ECO:0000313" key="2">
    <source>
        <dbReference type="Proteomes" id="UP000789366"/>
    </source>
</evidence>
<gene>
    <name evidence="1" type="ORF">SPELUC_LOCUS6656</name>
</gene>
<protein>
    <submittedName>
        <fullName evidence="1">14974_t:CDS:1</fullName>
    </submittedName>
</protein>
<reference evidence="1" key="1">
    <citation type="submission" date="2021-06" db="EMBL/GenBank/DDBJ databases">
        <authorList>
            <person name="Kallberg Y."/>
            <person name="Tangrot J."/>
            <person name="Rosling A."/>
        </authorList>
    </citation>
    <scope>NUCLEOTIDE SEQUENCE</scope>
    <source>
        <strain evidence="1">28 12/20/2015</strain>
    </source>
</reference>
<accession>A0ACA9MK04</accession>
<evidence type="ECO:0000313" key="1">
    <source>
        <dbReference type="EMBL" id="CAG8588577.1"/>
    </source>
</evidence>